<proteinExistence type="predicted"/>
<accession>A0AAV4VAC5</accession>
<reference evidence="1 2" key="1">
    <citation type="submission" date="2021-06" db="EMBL/GenBank/DDBJ databases">
        <title>Caerostris darwini draft genome.</title>
        <authorList>
            <person name="Kono N."/>
            <person name="Arakawa K."/>
        </authorList>
    </citation>
    <scope>NUCLEOTIDE SEQUENCE [LARGE SCALE GENOMIC DNA]</scope>
</reference>
<keyword evidence="2" id="KW-1185">Reference proteome</keyword>
<dbReference type="EMBL" id="BPLQ01012603">
    <property type="protein sequence ID" value="GIY66450.1"/>
    <property type="molecule type" value="Genomic_DNA"/>
</dbReference>
<evidence type="ECO:0000313" key="2">
    <source>
        <dbReference type="Proteomes" id="UP001054837"/>
    </source>
</evidence>
<protein>
    <submittedName>
        <fullName evidence="1">Uncharacterized protein</fullName>
    </submittedName>
</protein>
<gene>
    <name evidence="1" type="ORF">CDAR_55761</name>
</gene>
<evidence type="ECO:0000313" key="1">
    <source>
        <dbReference type="EMBL" id="GIY66450.1"/>
    </source>
</evidence>
<name>A0AAV4VAC5_9ARAC</name>
<organism evidence="1 2">
    <name type="scientific">Caerostris darwini</name>
    <dbReference type="NCBI Taxonomy" id="1538125"/>
    <lineage>
        <taxon>Eukaryota</taxon>
        <taxon>Metazoa</taxon>
        <taxon>Ecdysozoa</taxon>
        <taxon>Arthropoda</taxon>
        <taxon>Chelicerata</taxon>
        <taxon>Arachnida</taxon>
        <taxon>Araneae</taxon>
        <taxon>Araneomorphae</taxon>
        <taxon>Entelegynae</taxon>
        <taxon>Araneoidea</taxon>
        <taxon>Araneidae</taxon>
        <taxon>Caerostris</taxon>
    </lineage>
</organism>
<dbReference type="Proteomes" id="UP001054837">
    <property type="component" value="Unassembled WGS sequence"/>
</dbReference>
<sequence length="111" mass="12268">MGVFASDLLVIFESRILSGVLDHHLFPSSPGICQVSFGRIVCKLFRTSRLLVSSFSLRGRHKVSLPMIQKVQAAYKAGSPRARSFGVHLSKRCMSATRAKLCEMLGKFLTP</sequence>
<comment type="caution">
    <text evidence="1">The sequence shown here is derived from an EMBL/GenBank/DDBJ whole genome shotgun (WGS) entry which is preliminary data.</text>
</comment>
<dbReference type="AlphaFoldDB" id="A0AAV4VAC5"/>